<dbReference type="OrthoDB" id="7614983at2759"/>
<dbReference type="PANTHER" id="PTHR42648:SF28">
    <property type="entry name" value="TRANSPOSON-ENCODED PROTEIN WITH RIBONUCLEASE H-LIKE AND RETROVIRUS ZINC FINGER-LIKE DOMAINS"/>
    <property type="match status" value="1"/>
</dbReference>
<accession>A0A371ELJ9</accession>
<organism evidence="2 3">
    <name type="scientific">Mucuna pruriens</name>
    <name type="common">Velvet bean</name>
    <name type="synonym">Dolichos pruriens</name>
    <dbReference type="NCBI Taxonomy" id="157652"/>
    <lineage>
        <taxon>Eukaryota</taxon>
        <taxon>Viridiplantae</taxon>
        <taxon>Streptophyta</taxon>
        <taxon>Embryophyta</taxon>
        <taxon>Tracheophyta</taxon>
        <taxon>Spermatophyta</taxon>
        <taxon>Magnoliopsida</taxon>
        <taxon>eudicotyledons</taxon>
        <taxon>Gunneridae</taxon>
        <taxon>Pentapetalae</taxon>
        <taxon>rosids</taxon>
        <taxon>fabids</taxon>
        <taxon>Fabales</taxon>
        <taxon>Fabaceae</taxon>
        <taxon>Papilionoideae</taxon>
        <taxon>50 kb inversion clade</taxon>
        <taxon>NPAAA clade</taxon>
        <taxon>indigoferoid/millettioid clade</taxon>
        <taxon>Phaseoleae</taxon>
        <taxon>Mucuna</taxon>
    </lineage>
</organism>
<dbReference type="InterPro" id="IPR001584">
    <property type="entry name" value="Integrase_cat-core"/>
</dbReference>
<sequence length="315" mass="36055">MCKRKRGCKEIKLKVLILFQPLRIRKGRTLRTLRKLGAKRVKDVLELIHTNIYGSFPIASWNGQQYFIMFSESLDVLKSFKAKVELQLGKKIKVVKFDCDGEYNGRHDGLGEQRLGPFALFLKECGIASQYTMPGKPSMNGVTEQQNRTLKDMVRSMISHSSLPESLWGEALKTIVNILNRVPTKAINKTSSELWTSKKPISCYFVSYAECSRGYKFYDPTSRSIFEMGNEVEFKKEENIWNVVFEEEYVNYIGQVLVSITVQETTLVIGDNVQTIVPDVMTTLPFLQEHQDDIGLTEYDPINFCQAMQSSNSKK</sequence>
<dbReference type="AlphaFoldDB" id="A0A371ELJ9"/>
<dbReference type="PANTHER" id="PTHR42648">
    <property type="entry name" value="TRANSPOSASE, PUTATIVE-RELATED"/>
    <property type="match status" value="1"/>
</dbReference>
<protein>
    <recommendedName>
        <fullName evidence="1">Integrase catalytic domain-containing protein</fullName>
    </recommendedName>
</protein>
<dbReference type="Pfam" id="PF25597">
    <property type="entry name" value="SH3_retrovirus"/>
    <property type="match status" value="1"/>
</dbReference>
<feature type="domain" description="Integrase catalytic" evidence="1">
    <location>
        <begin position="31"/>
        <end position="199"/>
    </location>
</feature>
<dbReference type="STRING" id="157652.A0A371ELJ9"/>
<dbReference type="InterPro" id="IPR039537">
    <property type="entry name" value="Retrotran_Ty1/copia-like"/>
</dbReference>
<dbReference type="InterPro" id="IPR012337">
    <property type="entry name" value="RNaseH-like_sf"/>
</dbReference>
<dbReference type="PROSITE" id="PS50994">
    <property type="entry name" value="INTEGRASE"/>
    <property type="match status" value="1"/>
</dbReference>
<dbReference type="InterPro" id="IPR057670">
    <property type="entry name" value="SH3_retrovirus"/>
</dbReference>
<dbReference type="Gene3D" id="3.30.420.10">
    <property type="entry name" value="Ribonuclease H-like superfamily/Ribonuclease H"/>
    <property type="match status" value="1"/>
</dbReference>
<dbReference type="GO" id="GO:0015074">
    <property type="term" value="P:DNA integration"/>
    <property type="evidence" value="ECO:0007669"/>
    <property type="project" value="InterPro"/>
</dbReference>
<name>A0A371ELJ9_MUCPR</name>
<keyword evidence="3" id="KW-1185">Reference proteome</keyword>
<dbReference type="GO" id="GO:0003676">
    <property type="term" value="F:nucleic acid binding"/>
    <property type="evidence" value="ECO:0007669"/>
    <property type="project" value="InterPro"/>
</dbReference>
<dbReference type="InterPro" id="IPR036397">
    <property type="entry name" value="RNaseH_sf"/>
</dbReference>
<evidence type="ECO:0000313" key="3">
    <source>
        <dbReference type="Proteomes" id="UP000257109"/>
    </source>
</evidence>
<reference evidence="2" key="1">
    <citation type="submission" date="2018-05" db="EMBL/GenBank/DDBJ databases">
        <title>Draft genome of Mucuna pruriens seed.</title>
        <authorList>
            <person name="Nnadi N.E."/>
            <person name="Vos R."/>
            <person name="Hasami M.H."/>
            <person name="Devisetty U.K."/>
            <person name="Aguiy J.C."/>
        </authorList>
    </citation>
    <scope>NUCLEOTIDE SEQUENCE [LARGE SCALE GENOMIC DNA]</scope>
    <source>
        <strain evidence="2">JCA_2017</strain>
    </source>
</reference>
<dbReference type="SUPFAM" id="SSF53098">
    <property type="entry name" value="Ribonuclease H-like"/>
    <property type="match status" value="1"/>
</dbReference>
<evidence type="ECO:0000259" key="1">
    <source>
        <dbReference type="PROSITE" id="PS50994"/>
    </source>
</evidence>
<feature type="non-terminal residue" evidence="2">
    <location>
        <position position="1"/>
    </location>
</feature>
<gene>
    <name evidence="2" type="ORF">CR513_54256</name>
</gene>
<proteinExistence type="predicted"/>
<dbReference type="EMBL" id="QJKJ01013201">
    <property type="protein sequence ID" value="RDX66927.1"/>
    <property type="molecule type" value="Genomic_DNA"/>
</dbReference>
<evidence type="ECO:0000313" key="2">
    <source>
        <dbReference type="EMBL" id="RDX66927.1"/>
    </source>
</evidence>
<dbReference type="Proteomes" id="UP000257109">
    <property type="component" value="Unassembled WGS sequence"/>
</dbReference>
<comment type="caution">
    <text evidence="2">The sequence shown here is derived from an EMBL/GenBank/DDBJ whole genome shotgun (WGS) entry which is preliminary data.</text>
</comment>